<gene>
    <name evidence="2" type="ORF">J0383_00200</name>
</gene>
<organism evidence="2 3">
    <name type="scientific">Flavobacterium endoglycinae</name>
    <dbReference type="NCBI Taxonomy" id="2816357"/>
    <lineage>
        <taxon>Bacteria</taxon>
        <taxon>Pseudomonadati</taxon>
        <taxon>Bacteroidota</taxon>
        <taxon>Flavobacteriia</taxon>
        <taxon>Flavobacteriales</taxon>
        <taxon>Flavobacteriaceae</taxon>
        <taxon>Flavobacterium</taxon>
    </lineage>
</organism>
<feature type="region of interest" description="Disordered" evidence="1">
    <location>
        <begin position="1"/>
        <end position="118"/>
    </location>
</feature>
<dbReference type="Proteomes" id="UP000663440">
    <property type="component" value="Chromosome"/>
</dbReference>
<sequence>MNLDNRENYSPEDQYFQDDETRYEDDHQYDDIDIDAPPSDHSISDNAEPDYGNDFDQNEINNPTIDNENPGGDAFDEEFDDDDNDELDEEESYNTDEDLNRKDFNENDESGTDPNRNR</sequence>
<evidence type="ECO:0000313" key="2">
    <source>
        <dbReference type="EMBL" id="QSW89252.1"/>
    </source>
</evidence>
<feature type="compositionally biased region" description="Polar residues" evidence="1">
    <location>
        <begin position="58"/>
        <end position="67"/>
    </location>
</feature>
<feature type="compositionally biased region" description="Acidic residues" evidence="1">
    <location>
        <begin position="74"/>
        <end position="97"/>
    </location>
</feature>
<dbReference type="EMBL" id="CP071448">
    <property type="protein sequence ID" value="QSW89252.1"/>
    <property type="molecule type" value="Genomic_DNA"/>
</dbReference>
<reference evidence="2 3" key="1">
    <citation type="submission" date="2021-03" db="EMBL/GenBank/DDBJ databases">
        <title>Flavobacterium kribbensis sp. nov, an endophytic bacteria, isolated from soybean.</title>
        <authorList>
            <person name="Lee J."/>
            <person name="Seo J."/>
        </authorList>
    </citation>
    <scope>NUCLEOTIDE SEQUENCE [LARGE SCALE GENOMIC DNA]</scope>
    <source>
        <strain evidence="2 3">BB8</strain>
    </source>
</reference>
<evidence type="ECO:0000313" key="3">
    <source>
        <dbReference type="Proteomes" id="UP000663440"/>
    </source>
</evidence>
<name>A0ABX7QDX5_9FLAO</name>
<evidence type="ECO:0000256" key="1">
    <source>
        <dbReference type="SAM" id="MobiDB-lite"/>
    </source>
</evidence>
<keyword evidence="3" id="KW-1185">Reference proteome</keyword>
<accession>A0ABX7QDX5</accession>
<evidence type="ECO:0008006" key="4">
    <source>
        <dbReference type="Google" id="ProtNLM"/>
    </source>
</evidence>
<proteinExistence type="predicted"/>
<protein>
    <recommendedName>
        <fullName evidence="4">DNA primase</fullName>
    </recommendedName>
</protein>
<dbReference type="RefSeq" id="WP_207296446.1">
    <property type="nucleotide sequence ID" value="NZ_CP071448.1"/>
</dbReference>
<feature type="compositionally biased region" description="Acidic residues" evidence="1">
    <location>
        <begin position="47"/>
        <end position="57"/>
    </location>
</feature>